<evidence type="ECO:0000313" key="7">
    <source>
        <dbReference type="Proteomes" id="UP000075683"/>
    </source>
</evidence>
<keyword evidence="4 5" id="KW-0472">Membrane</keyword>
<evidence type="ECO:0000256" key="3">
    <source>
        <dbReference type="ARBA" id="ARBA00022989"/>
    </source>
</evidence>
<dbReference type="Proteomes" id="UP000075683">
    <property type="component" value="Unassembled WGS sequence"/>
</dbReference>
<comment type="caution">
    <text evidence="6">The sequence shown here is derived from an EMBL/GenBank/DDBJ whole genome shotgun (WGS) entry which is preliminary data.</text>
</comment>
<evidence type="ECO:0000313" key="6">
    <source>
        <dbReference type="EMBL" id="KYD16131.1"/>
    </source>
</evidence>
<evidence type="ECO:0000256" key="1">
    <source>
        <dbReference type="ARBA" id="ARBA00004141"/>
    </source>
</evidence>
<dbReference type="OrthoDB" id="8635523at2"/>
<sequence>MASEMLSYIDRPSPVHRLTGAAKLLCFLLWSSAAMLTYDTRVLLFLFAMAIVIFRISRIKWKEVSFVLIFILVFLLINNIAIYLFSPQEGVKIYGTRHVLLELGGRYDVTAEQLFYQFNITLKYFTVIPAALLFMVTTHPSEFAASLNRIGVSYRIAYAVSLALRYIPDIQREFRNISRAQQARGLDMSKKEKLHRRMKNAFSILAPLVLSSIDRIETITNAMELRGFGKKKRRTWYSARPFHKRDFLAVFLFALIFLASVLITFHDGRRFYNPFLP</sequence>
<evidence type="ECO:0008006" key="8">
    <source>
        <dbReference type="Google" id="ProtNLM"/>
    </source>
</evidence>
<dbReference type="GO" id="GO:0005886">
    <property type="term" value="C:plasma membrane"/>
    <property type="evidence" value="ECO:0007669"/>
    <property type="project" value="TreeGrafter"/>
</dbReference>
<keyword evidence="3 5" id="KW-1133">Transmembrane helix</keyword>
<feature type="transmembrane region" description="Helical" evidence="5">
    <location>
        <begin position="66"/>
        <end position="85"/>
    </location>
</feature>
<organism evidence="6 7">
    <name type="scientific">Caldibacillus debilis</name>
    <dbReference type="NCBI Taxonomy" id="301148"/>
    <lineage>
        <taxon>Bacteria</taxon>
        <taxon>Bacillati</taxon>
        <taxon>Bacillota</taxon>
        <taxon>Bacilli</taxon>
        <taxon>Bacillales</taxon>
        <taxon>Bacillaceae</taxon>
        <taxon>Caldibacillus</taxon>
    </lineage>
</organism>
<feature type="transmembrane region" description="Helical" evidence="5">
    <location>
        <begin position="114"/>
        <end position="136"/>
    </location>
</feature>
<dbReference type="PATRIC" id="fig|301148.3.peg.4261"/>
<dbReference type="InterPro" id="IPR003339">
    <property type="entry name" value="ABC/ECF_trnsptr_transmembrane"/>
</dbReference>
<accession>A0A150LVD8</accession>
<reference evidence="6 7" key="1">
    <citation type="submission" date="2016-01" db="EMBL/GenBank/DDBJ databases">
        <title>Draft Genome Sequences of Seven Thermophilic Sporeformers Isolated from Foods.</title>
        <authorList>
            <person name="Berendsen E.M."/>
            <person name="Wells-Bennik M.H."/>
            <person name="Krawcyk A.O."/>
            <person name="De Jong A."/>
            <person name="Holsappel S."/>
            <person name="Eijlander R.T."/>
            <person name="Kuipers O.P."/>
        </authorList>
    </citation>
    <scope>NUCLEOTIDE SEQUENCE [LARGE SCALE GENOMIC DNA]</scope>
    <source>
        <strain evidence="6 7">B4135</strain>
    </source>
</reference>
<evidence type="ECO:0000256" key="5">
    <source>
        <dbReference type="SAM" id="Phobius"/>
    </source>
</evidence>
<name>A0A150LVD8_9BACI</name>
<dbReference type="EMBL" id="LQYT01000065">
    <property type="protein sequence ID" value="KYD16131.1"/>
    <property type="molecule type" value="Genomic_DNA"/>
</dbReference>
<feature type="transmembrane region" description="Helical" evidence="5">
    <location>
        <begin position="27"/>
        <end position="54"/>
    </location>
</feature>
<proteinExistence type="predicted"/>
<dbReference type="Pfam" id="PF02361">
    <property type="entry name" value="CbiQ"/>
    <property type="match status" value="1"/>
</dbReference>
<evidence type="ECO:0000256" key="4">
    <source>
        <dbReference type="ARBA" id="ARBA00023136"/>
    </source>
</evidence>
<dbReference type="STRING" id="301148.B4135_2640"/>
<comment type="subcellular location">
    <subcellularLocation>
        <location evidence="1">Membrane</location>
        <topology evidence="1">Multi-pass membrane protein</topology>
    </subcellularLocation>
</comment>
<dbReference type="AlphaFoldDB" id="A0A150LVD8"/>
<dbReference type="CDD" id="cd16914">
    <property type="entry name" value="EcfT"/>
    <property type="match status" value="1"/>
</dbReference>
<protein>
    <recommendedName>
        <fullName evidence="8">Energy-coupling factor transporter transmembrane protein EcfT</fullName>
    </recommendedName>
</protein>
<evidence type="ECO:0000256" key="2">
    <source>
        <dbReference type="ARBA" id="ARBA00022692"/>
    </source>
</evidence>
<keyword evidence="2 5" id="KW-0812">Transmembrane</keyword>
<dbReference type="PANTHER" id="PTHR33514">
    <property type="entry name" value="PROTEIN ABCI12, CHLOROPLASTIC"/>
    <property type="match status" value="1"/>
</dbReference>
<gene>
    <name evidence="6" type="ORF">B4135_2640</name>
</gene>
<dbReference type="PANTHER" id="PTHR33514:SF1">
    <property type="entry name" value="ABC TRANSPORTER PERMEASE"/>
    <property type="match status" value="1"/>
</dbReference>
<feature type="transmembrane region" description="Helical" evidence="5">
    <location>
        <begin position="247"/>
        <end position="266"/>
    </location>
</feature>
<dbReference type="RefSeq" id="WP_061569288.1">
    <property type="nucleotide sequence ID" value="NZ_LQYT01000065.1"/>
</dbReference>